<evidence type="ECO:0000256" key="2">
    <source>
        <dbReference type="ARBA" id="ARBA00023157"/>
    </source>
</evidence>
<dbReference type="AlphaFoldDB" id="A7S0C9"/>
<dbReference type="HOGENOM" id="CLU_827176_0_0_1"/>
<evidence type="ECO:0000259" key="4">
    <source>
        <dbReference type="PROSITE" id="PS51034"/>
    </source>
</evidence>
<dbReference type="eggNOG" id="ENOG502RSDM">
    <property type="taxonomic scope" value="Eukaryota"/>
</dbReference>
<dbReference type="InterPro" id="IPR042235">
    <property type="entry name" value="ZP-C_dom"/>
</dbReference>
<dbReference type="EMBL" id="DS469560">
    <property type="protein sequence ID" value="EDO42813.1"/>
    <property type="molecule type" value="Genomic_DNA"/>
</dbReference>
<dbReference type="Pfam" id="PF23344">
    <property type="entry name" value="ZP-N"/>
    <property type="match status" value="1"/>
</dbReference>
<keyword evidence="3" id="KW-0325">Glycoprotein</keyword>
<dbReference type="InParanoid" id="A7S0C9"/>
<evidence type="ECO:0000256" key="1">
    <source>
        <dbReference type="ARBA" id="ARBA00022729"/>
    </source>
</evidence>
<dbReference type="InterPro" id="IPR055356">
    <property type="entry name" value="ZP-N"/>
</dbReference>
<dbReference type="STRING" id="45351.A7S0C9"/>
<dbReference type="SMART" id="SM00241">
    <property type="entry name" value="ZP"/>
    <property type="match status" value="1"/>
</dbReference>
<proteinExistence type="predicted"/>
<name>A7S0C9_NEMVE</name>
<accession>A7S0C9</accession>
<dbReference type="PANTHER" id="PTHR14002:SF43">
    <property type="entry name" value="DELTA-LIKE PROTEIN"/>
    <property type="match status" value="1"/>
</dbReference>
<gene>
    <name evidence="5" type="ORF">NEMVEDRAFT_v1g204836</name>
</gene>
<dbReference type="OrthoDB" id="10063988at2759"/>
<protein>
    <recommendedName>
        <fullName evidence="4">ZP domain-containing protein</fullName>
    </recommendedName>
</protein>
<sequence length="336" mass="39039">MQLEIERWYYPELDPETFRFNETKDPECKAHSINSTHVIMRTPLGQCGTRYNRYADLLTFYNGVDTEVYDRDSPISRYPSYMFLFECAYFATFRVSLNAFTPVGKIIARPRVRTGNFSFKMDMFQTGKYFSPYTKFPVRVRVGERVFLKIKVKTNASDLVLFLDQCKATPTPDVNSEKSYLVLKNGCPIDRSMDYKYTKDREQRFSFKAFRFINQGESSEVYLHCEVILCHKANNASRCNQACTPGERPRYLTRREITSRDPDTQPVNGNLSELLNLTARSYDVSLGPFKVYLDLEKSRPRPVESGKRSSGNLPSALSEVQLLVILMFPWLLYTRL</sequence>
<dbReference type="OMA" id="WESSVFR"/>
<reference evidence="5 6" key="1">
    <citation type="journal article" date="2007" name="Science">
        <title>Sea anemone genome reveals ancestral eumetazoan gene repertoire and genomic organization.</title>
        <authorList>
            <person name="Putnam N.H."/>
            <person name="Srivastava M."/>
            <person name="Hellsten U."/>
            <person name="Dirks B."/>
            <person name="Chapman J."/>
            <person name="Salamov A."/>
            <person name="Terry A."/>
            <person name="Shapiro H."/>
            <person name="Lindquist E."/>
            <person name="Kapitonov V.V."/>
            <person name="Jurka J."/>
            <person name="Genikhovich G."/>
            <person name="Grigoriev I.V."/>
            <person name="Lucas S.M."/>
            <person name="Steele R.E."/>
            <person name="Finnerty J.R."/>
            <person name="Technau U."/>
            <person name="Martindale M.Q."/>
            <person name="Rokhsar D.S."/>
        </authorList>
    </citation>
    <scope>NUCLEOTIDE SEQUENCE [LARGE SCALE GENOMIC DNA]</scope>
    <source>
        <strain evidence="6">CH2 X CH6</strain>
    </source>
</reference>
<dbReference type="InterPro" id="IPR001507">
    <property type="entry name" value="ZP_dom"/>
</dbReference>
<keyword evidence="6" id="KW-1185">Reference proteome</keyword>
<dbReference type="PROSITE" id="PS51034">
    <property type="entry name" value="ZP_2"/>
    <property type="match status" value="1"/>
</dbReference>
<evidence type="ECO:0000313" key="5">
    <source>
        <dbReference type="EMBL" id="EDO42813.1"/>
    </source>
</evidence>
<keyword evidence="1" id="KW-0732">Signal</keyword>
<dbReference type="Proteomes" id="UP000001593">
    <property type="component" value="Unassembled WGS sequence"/>
</dbReference>
<keyword evidence="2" id="KW-1015">Disulfide bond</keyword>
<organism evidence="5 6">
    <name type="scientific">Nematostella vectensis</name>
    <name type="common">Starlet sea anemone</name>
    <dbReference type="NCBI Taxonomy" id="45351"/>
    <lineage>
        <taxon>Eukaryota</taxon>
        <taxon>Metazoa</taxon>
        <taxon>Cnidaria</taxon>
        <taxon>Anthozoa</taxon>
        <taxon>Hexacorallia</taxon>
        <taxon>Actiniaria</taxon>
        <taxon>Edwardsiidae</taxon>
        <taxon>Nematostella</taxon>
    </lineage>
</organism>
<dbReference type="InterPro" id="IPR048290">
    <property type="entry name" value="ZP_chr"/>
</dbReference>
<dbReference type="PhylomeDB" id="A7S0C9"/>
<dbReference type="InterPro" id="IPR055355">
    <property type="entry name" value="ZP-C"/>
</dbReference>
<dbReference type="Pfam" id="PF00100">
    <property type="entry name" value="Zona_pellucida"/>
    <property type="match status" value="1"/>
</dbReference>
<dbReference type="PANTHER" id="PTHR14002">
    <property type="entry name" value="ENDOGLIN/TGF-BETA RECEPTOR TYPE III"/>
    <property type="match status" value="1"/>
</dbReference>
<dbReference type="Gene3D" id="2.60.40.4100">
    <property type="entry name" value="Zona pellucida, ZP-C domain"/>
    <property type="match status" value="1"/>
</dbReference>
<feature type="domain" description="ZP" evidence="4">
    <location>
        <begin position="1"/>
        <end position="246"/>
    </location>
</feature>
<evidence type="ECO:0000313" key="6">
    <source>
        <dbReference type="Proteomes" id="UP000001593"/>
    </source>
</evidence>
<dbReference type="KEGG" id="nve:5514743"/>
<dbReference type="PRINTS" id="PR00023">
    <property type="entry name" value="ZPELLUCIDA"/>
</dbReference>
<evidence type="ECO:0000256" key="3">
    <source>
        <dbReference type="ARBA" id="ARBA00023180"/>
    </source>
</evidence>
<dbReference type="Gene3D" id="2.60.40.3210">
    <property type="entry name" value="Zona pellucida, ZP-N domain"/>
    <property type="match status" value="1"/>
</dbReference>